<protein>
    <recommendedName>
        <fullName evidence="3">PD-(D/E)XK motif protein</fullName>
    </recommendedName>
</protein>
<dbReference type="EMBL" id="BJWH01000026">
    <property type="protein sequence ID" value="GEM00073.1"/>
    <property type="molecule type" value="Genomic_DNA"/>
</dbReference>
<organism evidence="1 2">
    <name type="scientific">Cellulomonas terrae</name>
    <dbReference type="NCBI Taxonomy" id="311234"/>
    <lineage>
        <taxon>Bacteria</taxon>
        <taxon>Bacillati</taxon>
        <taxon>Actinomycetota</taxon>
        <taxon>Actinomycetes</taxon>
        <taxon>Micrococcales</taxon>
        <taxon>Cellulomonadaceae</taxon>
        <taxon>Cellulomonas</taxon>
    </lineage>
</organism>
<accession>A0A511JPX0</accession>
<comment type="caution">
    <text evidence="1">The sequence shown here is derived from an EMBL/GenBank/DDBJ whole genome shotgun (WGS) entry which is preliminary data.</text>
</comment>
<evidence type="ECO:0000313" key="1">
    <source>
        <dbReference type="EMBL" id="GEM00073.1"/>
    </source>
</evidence>
<gene>
    <name evidence="1" type="ORF">CTE05_36190</name>
</gene>
<dbReference type="Pfam" id="PF14390">
    <property type="entry name" value="DUF4420"/>
    <property type="match status" value="1"/>
</dbReference>
<dbReference type="Proteomes" id="UP000321049">
    <property type="component" value="Unassembled WGS sequence"/>
</dbReference>
<proteinExistence type="predicted"/>
<reference evidence="1 2" key="1">
    <citation type="submission" date="2019-07" db="EMBL/GenBank/DDBJ databases">
        <title>Whole genome shotgun sequence of Cellulomonas terrae NBRC 100819.</title>
        <authorList>
            <person name="Hosoyama A."/>
            <person name="Uohara A."/>
            <person name="Ohji S."/>
            <person name="Ichikawa N."/>
        </authorList>
    </citation>
    <scope>NUCLEOTIDE SEQUENCE [LARGE SCALE GENOMIC DNA]</scope>
    <source>
        <strain evidence="1 2">NBRC 100819</strain>
    </source>
</reference>
<keyword evidence="2" id="KW-1185">Reference proteome</keyword>
<dbReference type="AlphaFoldDB" id="A0A511JPX0"/>
<dbReference type="InterPro" id="IPR025534">
    <property type="entry name" value="DUF4420"/>
</dbReference>
<name>A0A511JPX0_9CELL</name>
<evidence type="ECO:0008006" key="3">
    <source>
        <dbReference type="Google" id="ProtNLM"/>
    </source>
</evidence>
<evidence type="ECO:0000313" key="2">
    <source>
        <dbReference type="Proteomes" id="UP000321049"/>
    </source>
</evidence>
<sequence length="351" mass="38706">MESDNTTFETLRSELKAAVRAPSAHERRISWVGSERRMAFARDAKGRLEVFLVGDPLDPRERTVRERLLHDTWHTSGGDYLSANRLRLPYDDHYDAIAATILLELLDKGYEYQAVEAFRRTEPLIALALEPARAENAALTGLAGELLALASLIRLEPGSSEAFLDSWQGWTRSSRDFQLGPLGLEVKTSTTSASRHHVQGWYQVECGVAADGAVETGLHLLSIGIRWLPIDGPGTTLESLVQEIVGALPAQRRQDFVGGVRGYGGLNLAIEDNGAAAQASLRRPFISTYERLYDLQDERIRLPRSDDFALFTNLVSDSVTFEIELPERVRGDRNPVVGLAASLSALLAISP</sequence>